<name>A0AAN0RFM0_9PROT</name>
<protein>
    <submittedName>
        <fullName evidence="2">Cytosolic protein</fullName>
    </submittedName>
</protein>
<dbReference type="EMBL" id="CP003181">
    <property type="protein sequence ID" value="AHJ64075.1"/>
    <property type="molecule type" value="Genomic_DNA"/>
</dbReference>
<evidence type="ECO:0000313" key="3">
    <source>
        <dbReference type="Proteomes" id="UP000019438"/>
    </source>
</evidence>
<reference evidence="3" key="1">
    <citation type="submission" date="2012-06" db="EMBL/GenBank/DDBJ databases">
        <title>Genome analysis of multiple Granulibacter bethesdensis isolates demonstrates substantial genome diversity.</title>
        <authorList>
            <person name="Greenberg D.E."/>
            <person name="Porcella S.F."/>
            <person name="Zarember K."/>
            <person name="Zelazny A.M."/>
            <person name="Bruno D."/>
            <person name="Martens C."/>
            <person name="Barbian K.D."/>
            <person name="Jaske E."/>
            <person name="Holland S.M."/>
        </authorList>
    </citation>
    <scope>NUCLEOTIDE SEQUENCE [LARGE SCALE GENOMIC DNA]</scope>
    <source>
        <strain evidence="3">CGDNIH3</strain>
    </source>
</reference>
<evidence type="ECO:0000259" key="1">
    <source>
        <dbReference type="Pfam" id="PF05099"/>
    </source>
</evidence>
<dbReference type="CDD" id="cd07176">
    <property type="entry name" value="terB"/>
    <property type="match status" value="1"/>
</dbReference>
<dbReference type="Gene3D" id="1.10.3680.10">
    <property type="entry name" value="TerB-like"/>
    <property type="match status" value="1"/>
</dbReference>
<dbReference type="KEGG" id="gbc:GbCGDNIH3_2176"/>
<evidence type="ECO:0000313" key="2">
    <source>
        <dbReference type="EMBL" id="AHJ64075.1"/>
    </source>
</evidence>
<dbReference type="Proteomes" id="UP000019438">
    <property type="component" value="Chromosome"/>
</dbReference>
<dbReference type="InterPro" id="IPR007791">
    <property type="entry name" value="DjlA_N"/>
</dbReference>
<gene>
    <name evidence="2" type="ORF">GbCGDNIH3_2176</name>
</gene>
<dbReference type="SUPFAM" id="SSF158682">
    <property type="entry name" value="TerB-like"/>
    <property type="match status" value="1"/>
</dbReference>
<feature type="domain" description="Co-chaperone DjlA N-terminal" evidence="1">
    <location>
        <begin position="34"/>
        <end position="145"/>
    </location>
</feature>
<proteinExistence type="predicted"/>
<dbReference type="InterPro" id="IPR029024">
    <property type="entry name" value="TerB-like"/>
</dbReference>
<organism evidence="2 3">
    <name type="scientific">Granulibacter bethesdensis</name>
    <dbReference type="NCBI Taxonomy" id="364410"/>
    <lineage>
        <taxon>Bacteria</taxon>
        <taxon>Pseudomonadati</taxon>
        <taxon>Pseudomonadota</taxon>
        <taxon>Alphaproteobacteria</taxon>
        <taxon>Acetobacterales</taxon>
        <taxon>Acetobacteraceae</taxon>
        <taxon>Granulibacter</taxon>
    </lineage>
</organism>
<dbReference type="Pfam" id="PF05099">
    <property type="entry name" value="TerB"/>
    <property type="match status" value="1"/>
</dbReference>
<dbReference type="AlphaFoldDB" id="A0AAN0RFM0"/>
<sequence length="162" mass="17625">MPSHSECDAFPLAPLASISEFFPMLTRETLTPQEALVCTMVLVAAADGGITDREIGTMAGLVQFLPVFQGFTAQELASATDATVNLLRDENGLAHASRLIRNALPNRLRETAYALACEVIAASSEAQQPSLRMLEMVAHELHLDPLVITAIERCTRARHQRV</sequence>
<accession>A0AAN0RFM0</accession>